<keyword evidence="1" id="KW-0633">Potassium transport</keyword>
<dbReference type="NCBIfam" id="NF001454">
    <property type="entry name" value="PRK00315.1"/>
    <property type="match status" value="1"/>
</dbReference>
<dbReference type="HAMAP" id="MF_00276">
    <property type="entry name" value="KdpC"/>
    <property type="match status" value="1"/>
</dbReference>
<keyword evidence="3" id="KW-1185">Reference proteome</keyword>
<keyword evidence="1" id="KW-1003">Cell membrane</keyword>
<comment type="function">
    <text evidence="1">Part of the high-affinity ATP-driven potassium transport (or Kdp) system, which catalyzes the hydrolysis of ATP coupled with the electrogenic transport of potassium into the cytoplasm. This subunit acts as a catalytic chaperone that increases the ATP-binding affinity of the ATP-hydrolyzing subunit KdpB by the formation of a transient KdpB/KdpC/ATP ternary complex.</text>
</comment>
<dbReference type="GO" id="GO:0008556">
    <property type="term" value="F:P-type potassium transmembrane transporter activity"/>
    <property type="evidence" value="ECO:0007669"/>
    <property type="project" value="InterPro"/>
</dbReference>
<dbReference type="Pfam" id="PF02669">
    <property type="entry name" value="KdpC"/>
    <property type="match status" value="1"/>
</dbReference>
<comment type="subcellular location">
    <subcellularLocation>
        <location evidence="1">Cell membrane</location>
        <topology evidence="1">Single-pass membrane protein</topology>
    </subcellularLocation>
</comment>
<dbReference type="KEGG" id="asoc:CB4_00973"/>
<gene>
    <name evidence="1 2" type="primary">kdpC</name>
    <name evidence="2" type="ORF">CB4_00973</name>
</gene>
<keyword evidence="1" id="KW-0630">Potassium</keyword>
<comment type="similarity">
    <text evidence="1">Belongs to the KdpC family.</text>
</comment>
<keyword evidence="1" id="KW-0472">Membrane</keyword>
<dbReference type="GO" id="GO:0005524">
    <property type="term" value="F:ATP binding"/>
    <property type="evidence" value="ECO:0007669"/>
    <property type="project" value="UniProtKB-UniRule"/>
</dbReference>
<dbReference type="PANTHER" id="PTHR30042:SF2">
    <property type="entry name" value="POTASSIUM-TRANSPORTING ATPASE KDPC SUBUNIT"/>
    <property type="match status" value="1"/>
</dbReference>
<keyword evidence="1" id="KW-0813">Transport</keyword>
<name>A0A0U4NCY7_9BACL</name>
<evidence type="ECO:0000313" key="3">
    <source>
        <dbReference type="Proteomes" id="UP000217696"/>
    </source>
</evidence>
<dbReference type="Proteomes" id="UP000217696">
    <property type="component" value="Chromosome"/>
</dbReference>
<comment type="subunit">
    <text evidence="1">The system is composed of three essential subunits: KdpA, KdpB and KdpC.</text>
</comment>
<evidence type="ECO:0000256" key="1">
    <source>
        <dbReference type="HAMAP-Rule" id="MF_00276"/>
    </source>
</evidence>
<dbReference type="InterPro" id="IPR003820">
    <property type="entry name" value="KdpC"/>
</dbReference>
<keyword evidence="1" id="KW-0547">Nucleotide-binding</keyword>
<dbReference type="PANTHER" id="PTHR30042">
    <property type="entry name" value="POTASSIUM-TRANSPORTING ATPASE C CHAIN"/>
    <property type="match status" value="1"/>
</dbReference>
<dbReference type="GO" id="GO:0016787">
    <property type="term" value="F:hydrolase activity"/>
    <property type="evidence" value="ECO:0007669"/>
    <property type="project" value="UniProtKB-KW"/>
</dbReference>
<dbReference type="RefSeq" id="WP_096463809.1">
    <property type="nucleotide sequence ID" value="NZ_AP017312.1"/>
</dbReference>
<keyword evidence="1" id="KW-0067">ATP-binding</keyword>
<keyword evidence="1" id="KW-1133">Transmembrane helix</keyword>
<proteinExistence type="inferred from homology"/>
<protein>
    <recommendedName>
        <fullName evidence="1">Potassium-transporting ATPase KdpC subunit</fullName>
    </recommendedName>
    <alternativeName>
        <fullName evidence="1">ATP phosphohydrolase [potassium-transporting] C chain</fullName>
    </alternativeName>
    <alternativeName>
        <fullName evidence="1">Potassium-binding and translocating subunit C</fullName>
    </alternativeName>
    <alternativeName>
        <fullName evidence="1">Potassium-translocating ATPase C chain</fullName>
    </alternativeName>
</protein>
<dbReference type="PIRSF" id="PIRSF001296">
    <property type="entry name" value="K_ATPase_KdpC"/>
    <property type="match status" value="1"/>
</dbReference>
<keyword evidence="2" id="KW-0378">Hydrolase</keyword>
<accession>A0A0U4NCY7</accession>
<keyword evidence="1" id="KW-0406">Ion transport</keyword>
<evidence type="ECO:0000313" key="2">
    <source>
        <dbReference type="EMBL" id="BAU26804.1"/>
    </source>
</evidence>
<dbReference type="NCBIfam" id="TIGR00681">
    <property type="entry name" value="kdpC"/>
    <property type="match status" value="1"/>
</dbReference>
<sequence>MTSVWTAFRTSLILMLLCGLIYPLATTAVAQVLFPHQAEGSLVTENGHIVGSELLAQNFTSPKLFHPRASAAHYDPTASAATNAAVASPDYVKTVKEAINTVQKDNPALVSSIPADLITTSASGFDPHLSPAAARAQIPRIAKATGLTEAKLNQLVDTHTENRSLGIFGEPRVNVLALNQDLLSSIK</sequence>
<keyword evidence="1" id="KW-0812">Transmembrane</keyword>
<dbReference type="OrthoDB" id="9809491at2"/>
<dbReference type="EMBL" id="AP017312">
    <property type="protein sequence ID" value="BAU26804.1"/>
    <property type="molecule type" value="Genomic_DNA"/>
</dbReference>
<organism evidence="2 3">
    <name type="scientific">Aneurinibacillus soli</name>
    <dbReference type="NCBI Taxonomy" id="1500254"/>
    <lineage>
        <taxon>Bacteria</taxon>
        <taxon>Bacillati</taxon>
        <taxon>Bacillota</taxon>
        <taxon>Bacilli</taxon>
        <taxon>Bacillales</taxon>
        <taxon>Paenibacillaceae</taxon>
        <taxon>Aneurinibacillus group</taxon>
        <taxon>Aneurinibacillus</taxon>
    </lineage>
</organism>
<dbReference type="AlphaFoldDB" id="A0A0U4NCY7"/>
<dbReference type="GO" id="GO:0005886">
    <property type="term" value="C:plasma membrane"/>
    <property type="evidence" value="ECO:0007669"/>
    <property type="project" value="UniProtKB-SubCell"/>
</dbReference>
<reference evidence="2 3" key="1">
    <citation type="submission" date="2015-12" db="EMBL/GenBank/DDBJ databases">
        <title>Genome sequence of Aneurinibacillus soli.</title>
        <authorList>
            <person name="Lee J.S."/>
            <person name="Lee K.C."/>
            <person name="Kim K.K."/>
            <person name="Lee B.W."/>
        </authorList>
    </citation>
    <scope>NUCLEOTIDE SEQUENCE [LARGE SCALE GENOMIC DNA]</scope>
    <source>
        <strain evidence="2 3">CB4</strain>
    </source>
</reference>